<dbReference type="AlphaFoldDB" id="A0A0E0ATI1"/>
<organism evidence="1">
    <name type="scientific">Oryza glumipatula</name>
    <dbReference type="NCBI Taxonomy" id="40148"/>
    <lineage>
        <taxon>Eukaryota</taxon>
        <taxon>Viridiplantae</taxon>
        <taxon>Streptophyta</taxon>
        <taxon>Embryophyta</taxon>
        <taxon>Tracheophyta</taxon>
        <taxon>Spermatophyta</taxon>
        <taxon>Magnoliopsida</taxon>
        <taxon>Liliopsida</taxon>
        <taxon>Poales</taxon>
        <taxon>Poaceae</taxon>
        <taxon>BOP clade</taxon>
        <taxon>Oryzoideae</taxon>
        <taxon>Oryzeae</taxon>
        <taxon>Oryzinae</taxon>
        <taxon>Oryza</taxon>
    </lineage>
</organism>
<proteinExistence type="predicted"/>
<protein>
    <submittedName>
        <fullName evidence="1">Uncharacterized protein</fullName>
    </submittedName>
</protein>
<evidence type="ECO:0000313" key="2">
    <source>
        <dbReference type="Proteomes" id="UP000026961"/>
    </source>
</evidence>
<dbReference type="HOGENOM" id="CLU_2363165_0_0_1"/>
<name>A0A0E0ATI1_9ORYZ</name>
<dbReference type="Proteomes" id="UP000026961">
    <property type="component" value="Chromosome 8"/>
</dbReference>
<keyword evidence="2" id="KW-1185">Reference proteome</keyword>
<reference evidence="1" key="2">
    <citation type="submission" date="2018-05" db="EMBL/GenBank/DDBJ databases">
        <title>OgluRS3 (Oryza glumaepatula Reference Sequence Version 3).</title>
        <authorList>
            <person name="Zhang J."/>
            <person name="Kudrna D."/>
            <person name="Lee S."/>
            <person name="Talag J."/>
            <person name="Welchert J."/>
            <person name="Wing R.A."/>
        </authorList>
    </citation>
    <scope>NUCLEOTIDE SEQUENCE [LARGE SCALE GENOMIC DNA]</scope>
</reference>
<dbReference type="Gramene" id="OGLUM08G10280.1">
    <property type="protein sequence ID" value="OGLUM08G10280.1"/>
    <property type="gene ID" value="OGLUM08G10280"/>
</dbReference>
<accession>A0A0E0ATI1</accession>
<sequence length="96" mass="10175">MSSSRIAITVVVLGSPPLDPHEADDVGVTVTIEVIVPGLPPLDPAFTRPPAPDLAIVRPPVVEEPRHVAAALVGPYFHYKIHPSLATPVTDKMGKE</sequence>
<reference evidence="1" key="1">
    <citation type="submission" date="2015-04" db="UniProtKB">
        <authorList>
            <consortium name="EnsemblPlants"/>
        </authorList>
    </citation>
    <scope>IDENTIFICATION</scope>
</reference>
<evidence type="ECO:0000313" key="1">
    <source>
        <dbReference type="EnsemblPlants" id="OGLUM08G10280.1"/>
    </source>
</evidence>
<dbReference type="EnsemblPlants" id="OGLUM08G10280.1">
    <property type="protein sequence ID" value="OGLUM08G10280.1"/>
    <property type="gene ID" value="OGLUM08G10280"/>
</dbReference>